<evidence type="ECO:0000313" key="12">
    <source>
        <dbReference type="EMBL" id="CAB3366128.1"/>
    </source>
</evidence>
<feature type="active site" description="Proton donor" evidence="6">
    <location>
        <position position="238"/>
    </location>
</feature>
<dbReference type="OrthoDB" id="189220at2759"/>
<evidence type="ECO:0000256" key="4">
    <source>
        <dbReference type="ARBA" id="ARBA00022801"/>
    </source>
</evidence>
<evidence type="ECO:0000256" key="10">
    <source>
        <dbReference type="SAM" id="MobiDB-lite"/>
    </source>
</evidence>
<dbReference type="EC" id="3.1.4.-" evidence="9"/>
<feature type="binding site" evidence="8">
    <location>
        <position position="278"/>
    </location>
    <ligand>
        <name>Zn(2+)</name>
        <dbReference type="ChEBI" id="CHEBI:29105"/>
        <label>1</label>
    </ligand>
</feature>
<comment type="cofactor">
    <cofactor evidence="9">
        <name>a divalent metal cation</name>
        <dbReference type="ChEBI" id="CHEBI:60240"/>
    </cofactor>
    <text evidence="9">Binds 2 divalent metal cations per subunit. Site 1 may preferentially bind zinc ions, while site 2 has a preference for magnesium and/or manganese ions.</text>
</comment>
<evidence type="ECO:0000256" key="3">
    <source>
        <dbReference type="ARBA" id="ARBA00022723"/>
    </source>
</evidence>
<organism evidence="12 13">
    <name type="scientific">Cloeon dipterum</name>
    <dbReference type="NCBI Taxonomy" id="197152"/>
    <lineage>
        <taxon>Eukaryota</taxon>
        <taxon>Metazoa</taxon>
        <taxon>Ecdysozoa</taxon>
        <taxon>Arthropoda</taxon>
        <taxon>Hexapoda</taxon>
        <taxon>Insecta</taxon>
        <taxon>Pterygota</taxon>
        <taxon>Palaeoptera</taxon>
        <taxon>Ephemeroptera</taxon>
        <taxon>Pisciforma</taxon>
        <taxon>Baetidae</taxon>
        <taxon>Cloeon</taxon>
    </lineage>
</organism>
<dbReference type="PANTHER" id="PTHR11347">
    <property type="entry name" value="CYCLIC NUCLEOTIDE PHOSPHODIESTERASE"/>
    <property type="match status" value="1"/>
</dbReference>
<dbReference type="CDD" id="cd00077">
    <property type="entry name" value="HDc"/>
    <property type="match status" value="1"/>
</dbReference>
<feature type="region of interest" description="Disordered" evidence="10">
    <location>
        <begin position="659"/>
        <end position="718"/>
    </location>
</feature>
<evidence type="ECO:0000256" key="1">
    <source>
        <dbReference type="ARBA" id="ARBA00000621"/>
    </source>
</evidence>
<dbReference type="PRINTS" id="PR00387">
    <property type="entry name" value="PDIESTERASE1"/>
</dbReference>
<feature type="compositionally biased region" description="Low complexity" evidence="10">
    <location>
        <begin position="665"/>
        <end position="675"/>
    </location>
</feature>
<dbReference type="FunFam" id="1.10.1300.10:FF:000004">
    <property type="entry name" value="Phosphodiesterase"/>
    <property type="match status" value="1"/>
</dbReference>
<dbReference type="InterPro" id="IPR003607">
    <property type="entry name" value="HD/PDEase_dom"/>
</dbReference>
<feature type="binding site" evidence="7">
    <location>
        <position position="387"/>
    </location>
    <ligand>
        <name>AMP</name>
        <dbReference type="ChEBI" id="CHEBI:456215"/>
    </ligand>
</feature>
<sequence length="862" mass="94820">MLCLGAEAAGGGTSSPASSATPGGLNAASDTMLLDSSDQELVVRRSSAVQRASSASSGASDSAAAAQDACPPFDDGAASSLYIRMIASPGSAAGASSSSSSGGEGCSSARSLSDADWLLLEGLDTRLQRTLHTGRFLTMHKRRRRRLNTRSAAIGGIQPAILDDIHHGQVQCVLNKVGDWPFNAFILDTVTGGRSLPVLCVHLFHWYGLFEHFQLDVVRVWKLFTLIEEGYHGTNPYHNAIHATDVTQAMHCFLQEEKIRNHLTPLEIMSALVAAVTHDLDHPGVNQPFLIATSNHLAALYENTSVLENHHWRSAIGCLLESCVAQQMGPNSAALEQQISSLILATDITRQQEFLTRFKRYLECDMLDMSKEEDRHFILQIALKCADISNPCRPWDISKKWSQKICEEFFRQGDYERQLNLPVTSLCDRHTNSVPKIQAGFFQFVVSPLMKEWEHFLISPLANNMMDHLRLNQTKWETLLTAELAEETKTEVSEAEDLDDEKELDQINCPPTLPPSLLVKRRYSLPLSVSHLAVARTTIRRESLPDSRTGPRFPLETILHIERGEGSSTLSLFSEHGSGSVRSLGPPAPTDEPRPVSAENLLPEPSIASITTSSAAVKLNSVLHPSGRHLTRQQTFPPLHPSCHPATRYRHSTAGAEVLREASDSSDTSSSSSCHSESRELVPTKREPPAEPERERADRTKIAKIEGKENRAPSDKHRKLLQGSSRLQCRRGSAPVSLCKMDVDSLKGSSPPLEYRLSRRGSVPCDGSRQSLMLRAPSCMSRRASLPYDPATPDPSLISALPQATCDSVSWTKHLGRRFSGGGDTFETDLAKRFSGKRRGSLPTELRPREKREGIVLQSLSR</sequence>
<feature type="binding site" evidence="7">
    <location>
        <position position="438"/>
    </location>
    <ligand>
        <name>AMP</name>
        <dbReference type="ChEBI" id="CHEBI:456215"/>
    </ligand>
</feature>
<dbReference type="InterPro" id="IPR002073">
    <property type="entry name" value="PDEase_catalytic_dom"/>
</dbReference>
<comment type="catalytic activity">
    <reaction evidence="1">
        <text>3',5'-cyclic AMP + H2O = AMP + H(+)</text>
        <dbReference type="Rhea" id="RHEA:25277"/>
        <dbReference type="ChEBI" id="CHEBI:15377"/>
        <dbReference type="ChEBI" id="CHEBI:15378"/>
        <dbReference type="ChEBI" id="CHEBI:58165"/>
        <dbReference type="ChEBI" id="CHEBI:456215"/>
        <dbReference type="EC" id="3.1.4.53"/>
    </reaction>
</comment>
<comment type="caution">
    <text evidence="12">The sequence shown here is derived from an EMBL/GenBank/DDBJ whole genome shotgun (WGS) entry which is preliminary data.</text>
</comment>
<evidence type="ECO:0000256" key="5">
    <source>
        <dbReference type="ARBA" id="ARBA00061458"/>
    </source>
</evidence>
<feature type="region of interest" description="Disordered" evidence="10">
    <location>
        <begin position="1"/>
        <end position="31"/>
    </location>
</feature>
<dbReference type="InterPro" id="IPR023174">
    <property type="entry name" value="PDEase_CS"/>
</dbReference>
<feature type="binding site" evidence="7">
    <location>
        <position position="279"/>
    </location>
    <ligand>
        <name>AMP</name>
        <dbReference type="ChEBI" id="CHEBI:456215"/>
    </ligand>
</feature>
<dbReference type="PROSITE" id="PS00126">
    <property type="entry name" value="PDEASE_I_1"/>
    <property type="match status" value="1"/>
</dbReference>
<keyword evidence="3 8" id="KW-0479">Metal-binding</keyword>
<dbReference type="Pfam" id="PF00233">
    <property type="entry name" value="PDEase_I"/>
    <property type="match status" value="1"/>
</dbReference>
<feature type="region of interest" description="Disordered" evidence="10">
    <location>
        <begin position="574"/>
        <end position="599"/>
    </location>
</feature>
<dbReference type="PROSITE" id="PS51845">
    <property type="entry name" value="PDEASE_I_2"/>
    <property type="match status" value="1"/>
</dbReference>
<dbReference type="GO" id="GO:0007165">
    <property type="term" value="P:signal transduction"/>
    <property type="evidence" value="ECO:0007669"/>
    <property type="project" value="InterPro"/>
</dbReference>
<keyword evidence="4 9" id="KW-0378">Hydrolase</keyword>
<dbReference type="InterPro" id="IPR036971">
    <property type="entry name" value="PDEase_catalytic_dom_sf"/>
</dbReference>
<feature type="region of interest" description="Disordered" evidence="10">
    <location>
        <begin position="830"/>
        <end position="862"/>
    </location>
</feature>
<dbReference type="Proteomes" id="UP000494165">
    <property type="component" value="Unassembled WGS sequence"/>
</dbReference>
<feature type="domain" description="PDEase" evidence="11">
    <location>
        <begin position="162"/>
        <end position="483"/>
    </location>
</feature>
<evidence type="ECO:0000256" key="9">
    <source>
        <dbReference type="RuleBase" id="RU363067"/>
    </source>
</evidence>
<protein>
    <recommendedName>
        <fullName evidence="9">Phosphodiesterase</fullName>
        <ecNumber evidence="9">3.1.4.-</ecNumber>
    </recommendedName>
</protein>
<dbReference type="SUPFAM" id="SSF109604">
    <property type="entry name" value="HD-domain/PDEase-like"/>
    <property type="match status" value="1"/>
</dbReference>
<dbReference type="GO" id="GO:0004115">
    <property type="term" value="F:3',5'-cyclic-AMP phosphodiesterase activity"/>
    <property type="evidence" value="ECO:0007669"/>
    <property type="project" value="UniProtKB-EC"/>
</dbReference>
<comment type="similarity">
    <text evidence="5">Belongs to the cyclic nucleotide phosphodiesterase family. PDE7 subfamily.</text>
</comment>
<reference evidence="12 13" key="1">
    <citation type="submission" date="2020-04" db="EMBL/GenBank/DDBJ databases">
        <authorList>
            <person name="Alioto T."/>
            <person name="Alioto T."/>
            <person name="Gomez Garrido J."/>
        </authorList>
    </citation>
    <scope>NUCLEOTIDE SEQUENCE [LARGE SCALE GENOMIC DNA]</scope>
</reference>
<dbReference type="AlphaFoldDB" id="A0A8S1CD78"/>
<dbReference type="GO" id="GO:0046872">
    <property type="term" value="F:metal ion binding"/>
    <property type="evidence" value="ECO:0007669"/>
    <property type="project" value="UniProtKB-KW"/>
</dbReference>
<feature type="binding site" evidence="8">
    <location>
        <position position="387"/>
    </location>
    <ligand>
        <name>Zn(2+)</name>
        <dbReference type="ChEBI" id="CHEBI:29105"/>
        <label>1</label>
    </ligand>
</feature>
<evidence type="ECO:0000313" key="13">
    <source>
        <dbReference type="Proteomes" id="UP000494165"/>
    </source>
</evidence>
<evidence type="ECO:0000259" key="11">
    <source>
        <dbReference type="PROSITE" id="PS51845"/>
    </source>
</evidence>
<keyword evidence="13" id="KW-1185">Reference proteome</keyword>
<feature type="compositionally biased region" description="Low complexity" evidence="10">
    <location>
        <begin position="14"/>
        <end position="24"/>
    </location>
</feature>
<dbReference type="EMBL" id="CADEPI010000023">
    <property type="protein sequence ID" value="CAB3366128.1"/>
    <property type="molecule type" value="Genomic_DNA"/>
</dbReference>
<feature type="region of interest" description="Disordered" evidence="10">
    <location>
        <begin position="44"/>
        <end position="68"/>
    </location>
</feature>
<evidence type="ECO:0000256" key="8">
    <source>
        <dbReference type="PIRSR" id="PIRSR623088-3"/>
    </source>
</evidence>
<evidence type="ECO:0000256" key="2">
    <source>
        <dbReference type="ARBA" id="ARBA00004703"/>
    </source>
</evidence>
<feature type="compositionally biased region" description="Basic and acidic residues" evidence="10">
    <location>
        <begin position="676"/>
        <end position="715"/>
    </location>
</feature>
<feature type="binding site" evidence="8">
    <location>
        <position position="279"/>
    </location>
    <ligand>
        <name>Zn(2+)</name>
        <dbReference type="ChEBI" id="CHEBI:29105"/>
        <label>1</label>
    </ligand>
</feature>
<dbReference type="InterPro" id="IPR023088">
    <property type="entry name" value="PDEase"/>
</dbReference>
<name>A0A8S1CD78_9INSE</name>
<feature type="binding site" evidence="8">
    <location>
        <position position="279"/>
    </location>
    <ligand>
        <name>Zn(2+)</name>
        <dbReference type="ChEBI" id="CHEBI:29105"/>
        <label>2</label>
    </ligand>
</feature>
<feature type="binding site" evidence="7">
    <location>
        <begin position="238"/>
        <end position="242"/>
    </location>
    <ligand>
        <name>AMP</name>
        <dbReference type="ChEBI" id="CHEBI:456215"/>
    </ligand>
</feature>
<comment type="pathway">
    <text evidence="2">Purine metabolism; 3',5'-cyclic AMP degradation; AMP from 3',5'-cyclic AMP: step 1/1.</text>
</comment>
<dbReference type="Gene3D" id="1.10.1300.10">
    <property type="entry name" value="3'5'-cyclic nucleotide phosphodiesterase, catalytic domain"/>
    <property type="match status" value="1"/>
</dbReference>
<accession>A0A8S1CD78</accession>
<dbReference type="SMART" id="SM00471">
    <property type="entry name" value="HDc"/>
    <property type="match status" value="1"/>
</dbReference>
<gene>
    <name evidence="12" type="ORF">CLODIP_2_CD16214</name>
</gene>
<evidence type="ECO:0000256" key="6">
    <source>
        <dbReference type="PIRSR" id="PIRSR623088-1"/>
    </source>
</evidence>
<proteinExistence type="inferred from homology"/>
<evidence type="ECO:0000256" key="7">
    <source>
        <dbReference type="PIRSR" id="PIRSR623088-2"/>
    </source>
</evidence>
<feature type="binding site" evidence="8">
    <location>
        <position position="242"/>
    </location>
    <ligand>
        <name>Zn(2+)</name>
        <dbReference type="ChEBI" id="CHEBI:29105"/>
        <label>1</label>
    </ligand>
</feature>